<evidence type="ECO:0000256" key="3">
    <source>
        <dbReference type="ARBA" id="ARBA00022723"/>
    </source>
</evidence>
<dbReference type="PROSITE" id="PS01249">
    <property type="entry name" value="HYPA"/>
    <property type="match status" value="1"/>
</dbReference>
<organism evidence="6 7">
    <name type="scientific">Legionella londiniensis</name>
    <dbReference type="NCBI Taxonomy" id="45068"/>
    <lineage>
        <taxon>Bacteria</taxon>
        <taxon>Pseudomonadati</taxon>
        <taxon>Pseudomonadota</taxon>
        <taxon>Gammaproteobacteria</taxon>
        <taxon>Legionellales</taxon>
        <taxon>Legionellaceae</taxon>
        <taxon>Legionella</taxon>
    </lineage>
</organism>
<keyword evidence="2 5" id="KW-0533">Nickel</keyword>
<keyword evidence="4 5" id="KW-0862">Zinc</keyword>
<evidence type="ECO:0000256" key="1">
    <source>
        <dbReference type="ARBA" id="ARBA00010748"/>
    </source>
</evidence>
<dbReference type="AlphaFoldDB" id="A0A0W0VT11"/>
<evidence type="ECO:0000313" key="7">
    <source>
        <dbReference type="Proteomes" id="UP000054997"/>
    </source>
</evidence>
<dbReference type="PIRSF" id="PIRSF004761">
    <property type="entry name" value="Hydrgn_mat_HypA"/>
    <property type="match status" value="1"/>
</dbReference>
<dbReference type="NCBIfam" id="TIGR00100">
    <property type="entry name" value="hypA"/>
    <property type="match status" value="1"/>
</dbReference>
<sequence length="112" mass="12437">MHELSLCKNIINIINDHVKGDKALKVKKIALEAGLLTGVDHESLKFAFKIASQGTAAENAVLEIIPVEGFALCNHCQQKMPIAQYYDCCACGHFSWTVLQGEELKVKYMEVE</sequence>
<dbReference type="PANTHER" id="PTHR34535:SF3">
    <property type="entry name" value="HYDROGENASE MATURATION FACTOR HYPA"/>
    <property type="match status" value="1"/>
</dbReference>
<dbReference type="HAMAP" id="MF_00213">
    <property type="entry name" value="HypA_HybF"/>
    <property type="match status" value="1"/>
</dbReference>
<feature type="binding site" evidence="5">
    <location>
        <position position="91"/>
    </location>
    <ligand>
        <name>Zn(2+)</name>
        <dbReference type="ChEBI" id="CHEBI:29105"/>
    </ligand>
</feature>
<protein>
    <recommendedName>
        <fullName evidence="5">Hydrogenase maturation factor HypA</fullName>
    </recommendedName>
</protein>
<feature type="binding site" evidence="5">
    <location>
        <position position="76"/>
    </location>
    <ligand>
        <name>Zn(2+)</name>
        <dbReference type="ChEBI" id="CHEBI:29105"/>
    </ligand>
</feature>
<keyword evidence="7" id="KW-1185">Reference proteome</keyword>
<dbReference type="Proteomes" id="UP000054997">
    <property type="component" value="Unassembled WGS sequence"/>
</dbReference>
<dbReference type="EMBL" id="LNYK01000001">
    <property type="protein sequence ID" value="KTD23224.1"/>
    <property type="molecule type" value="Genomic_DNA"/>
</dbReference>
<evidence type="ECO:0000256" key="4">
    <source>
        <dbReference type="ARBA" id="ARBA00022833"/>
    </source>
</evidence>
<feature type="binding site" evidence="5">
    <location>
        <position position="2"/>
    </location>
    <ligand>
        <name>Ni(2+)</name>
        <dbReference type="ChEBI" id="CHEBI:49786"/>
    </ligand>
</feature>
<evidence type="ECO:0000313" key="6">
    <source>
        <dbReference type="EMBL" id="KTD23224.1"/>
    </source>
</evidence>
<dbReference type="InterPro" id="IPR000688">
    <property type="entry name" value="HypA/HybF"/>
</dbReference>
<proteinExistence type="inferred from homology"/>
<dbReference type="GO" id="GO:0008270">
    <property type="term" value="F:zinc ion binding"/>
    <property type="evidence" value="ECO:0007669"/>
    <property type="project" value="UniProtKB-UniRule"/>
</dbReference>
<dbReference type="GO" id="GO:0016151">
    <property type="term" value="F:nickel cation binding"/>
    <property type="evidence" value="ECO:0007669"/>
    <property type="project" value="UniProtKB-UniRule"/>
</dbReference>
<dbReference type="STRING" id="45068.Llon_0109"/>
<evidence type="ECO:0000256" key="5">
    <source>
        <dbReference type="HAMAP-Rule" id="MF_00213"/>
    </source>
</evidence>
<dbReference type="InterPro" id="IPR020538">
    <property type="entry name" value="Hydgase_Ni_incorp_HypA/HybF_CS"/>
</dbReference>
<dbReference type="Gene3D" id="3.30.2320.80">
    <property type="match status" value="1"/>
</dbReference>
<keyword evidence="3 5" id="KW-0479">Metal-binding</keyword>
<comment type="function">
    <text evidence="5">Involved in the maturation of [NiFe] hydrogenases. Required for nickel insertion into the metal center of the hydrogenase.</text>
</comment>
<dbReference type="PATRIC" id="fig|45068.5.peg.115"/>
<accession>A0A0W0VT11</accession>
<dbReference type="PANTHER" id="PTHR34535">
    <property type="entry name" value="HYDROGENASE MATURATION FACTOR HYPA"/>
    <property type="match status" value="1"/>
</dbReference>
<dbReference type="Pfam" id="PF01155">
    <property type="entry name" value="HypA"/>
    <property type="match status" value="1"/>
</dbReference>
<dbReference type="RefSeq" id="WP_058528127.1">
    <property type="nucleotide sequence ID" value="NZ_CAAAHZ010000005.1"/>
</dbReference>
<dbReference type="OrthoDB" id="288014at2"/>
<evidence type="ECO:0000256" key="2">
    <source>
        <dbReference type="ARBA" id="ARBA00022596"/>
    </source>
</evidence>
<feature type="binding site" evidence="5">
    <location>
        <position position="73"/>
    </location>
    <ligand>
        <name>Zn(2+)</name>
        <dbReference type="ChEBI" id="CHEBI:29105"/>
    </ligand>
</feature>
<comment type="caution">
    <text evidence="6">The sequence shown here is derived from an EMBL/GenBank/DDBJ whole genome shotgun (WGS) entry which is preliminary data.</text>
</comment>
<name>A0A0W0VT11_9GAMM</name>
<comment type="similarity">
    <text evidence="1 5">Belongs to the HypA/HybF family.</text>
</comment>
<feature type="binding site" evidence="5">
    <location>
        <position position="88"/>
    </location>
    <ligand>
        <name>Zn(2+)</name>
        <dbReference type="ChEBI" id="CHEBI:29105"/>
    </ligand>
</feature>
<gene>
    <name evidence="5 6" type="primary">hypA</name>
    <name evidence="6" type="ORF">Llon_0109</name>
</gene>
<reference evidence="6 7" key="1">
    <citation type="submission" date="2015-11" db="EMBL/GenBank/DDBJ databases">
        <title>Genomic analysis of 38 Legionella species identifies large and diverse effector repertoires.</title>
        <authorList>
            <person name="Burstein D."/>
            <person name="Amaro F."/>
            <person name="Zusman T."/>
            <person name="Lifshitz Z."/>
            <person name="Cohen O."/>
            <person name="Gilbert J.A."/>
            <person name="Pupko T."/>
            <person name="Shuman H.A."/>
            <person name="Segal G."/>
        </authorList>
    </citation>
    <scope>NUCLEOTIDE SEQUENCE [LARGE SCALE GENOMIC DNA]</scope>
    <source>
        <strain evidence="6 7">ATCC 49505</strain>
    </source>
</reference>
<dbReference type="GO" id="GO:0051604">
    <property type="term" value="P:protein maturation"/>
    <property type="evidence" value="ECO:0007669"/>
    <property type="project" value="InterPro"/>
</dbReference>